<evidence type="ECO:0000256" key="5">
    <source>
        <dbReference type="ARBA" id="ARBA00022723"/>
    </source>
</evidence>
<evidence type="ECO:0000256" key="7">
    <source>
        <dbReference type="ARBA" id="ARBA00022842"/>
    </source>
</evidence>
<evidence type="ECO:0000256" key="2">
    <source>
        <dbReference type="ARBA" id="ARBA00001947"/>
    </source>
</evidence>
<dbReference type="InterPro" id="IPR015797">
    <property type="entry name" value="NUDIX_hydrolase-like_dom_sf"/>
</dbReference>
<dbReference type="InterPro" id="IPR000086">
    <property type="entry name" value="NUDIX_hydrolase_dom"/>
</dbReference>
<evidence type="ECO:0000256" key="8">
    <source>
        <dbReference type="ARBA" id="ARBA00023027"/>
    </source>
</evidence>
<dbReference type="CDD" id="cd03429">
    <property type="entry name" value="NUDIX_NADH_pyrophosphatase_Nudt13"/>
    <property type="match status" value="1"/>
</dbReference>
<protein>
    <recommendedName>
        <fullName evidence="4">NAD(+) diphosphatase</fullName>
        <ecNumber evidence="4">3.6.1.22</ecNumber>
    </recommendedName>
</protein>
<evidence type="ECO:0000256" key="1">
    <source>
        <dbReference type="ARBA" id="ARBA00001946"/>
    </source>
</evidence>
<proteinExistence type="inferred from homology"/>
<dbReference type="Pfam" id="PF09297">
    <property type="entry name" value="Zn_ribbon_NUD"/>
    <property type="match status" value="1"/>
</dbReference>
<dbReference type="EC" id="3.6.1.22" evidence="4"/>
<gene>
    <name evidence="11" type="ORF">J2Z17_003107</name>
</gene>
<evidence type="ECO:0000256" key="3">
    <source>
        <dbReference type="ARBA" id="ARBA00009595"/>
    </source>
</evidence>
<dbReference type="EMBL" id="JAGGJU010000008">
    <property type="protein sequence ID" value="MBP1851659.1"/>
    <property type="molecule type" value="Genomic_DNA"/>
</dbReference>
<keyword evidence="6 11" id="KW-0378">Hydrolase</keyword>
<evidence type="ECO:0000313" key="11">
    <source>
        <dbReference type="EMBL" id="MBP1851659.1"/>
    </source>
</evidence>
<dbReference type="PROSITE" id="PS00893">
    <property type="entry name" value="NUDIX_BOX"/>
    <property type="match status" value="1"/>
</dbReference>
<dbReference type="Gene3D" id="3.90.79.10">
    <property type="entry name" value="Nucleoside Triphosphate Pyrophosphohydrolase"/>
    <property type="match status" value="1"/>
</dbReference>
<dbReference type="PANTHER" id="PTHR42904:SF6">
    <property type="entry name" value="NAD-CAPPED RNA HYDROLASE NUDT12"/>
    <property type="match status" value="1"/>
</dbReference>
<evidence type="ECO:0000256" key="9">
    <source>
        <dbReference type="ARBA" id="ARBA00023679"/>
    </source>
</evidence>
<comment type="catalytic activity">
    <reaction evidence="9">
        <text>a 5'-end NAD(+)-phospho-ribonucleoside in mRNA + H2O = a 5'-end phospho-adenosine-phospho-ribonucleoside in mRNA + beta-nicotinamide D-ribonucleotide + 2 H(+)</text>
        <dbReference type="Rhea" id="RHEA:60876"/>
        <dbReference type="Rhea" id="RHEA-COMP:15698"/>
        <dbReference type="Rhea" id="RHEA-COMP:15719"/>
        <dbReference type="ChEBI" id="CHEBI:14649"/>
        <dbReference type="ChEBI" id="CHEBI:15377"/>
        <dbReference type="ChEBI" id="CHEBI:15378"/>
        <dbReference type="ChEBI" id="CHEBI:144029"/>
        <dbReference type="ChEBI" id="CHEBI:144051"/>
    </reaction>
    <physiologicalReaction direction="left-to-right" evidence="9">
        <dbReference type="Rhea" id="RHEA:60877"/>
    </physiologicalReaction>
</comment>
<dbReference type="GO" id="GO:0016787">
    <property type="term" value="F:hydrolase activity"/>
    <property type="evidence" value="ECO:0007669"/>
    <property type="project" value="UniProtKB-KW"/>
</dbReference>
<dbReference type="InterPro" id="IPR015375">
    <property type="entry name" value="NADH_PPase-like_N"/>
</dbReference>
<keyword evidence="8" id="KW-0520">NAD</keyword>
<dbReference type="PANTHER" id="PTHR42904">
    <property type="entry name" value="NUDIX HYDROLASE, NUDC SUBFAMILY"/>
    <property type="match status" value="1"/>
</dbReference>
<keyword evidence="5" id="KW-0479">Metal-binding</keyword>
<dbReference type="PROSITE" id="PS51462">
    <property type="entry name" value="NUDIX"/>
    <property type="match status" value="1"/>
</dbReference>
<comment type="cofactor">
    <cofactor evidence="1">
        <name>Mg(2+)</name>
        <dbReference type="ChEBI" id="CHEBI:18420"/>
    </cofactor>
</comment>
<reference evidence="11 12" key="1">
    <citation type="submission" date="2021-03" db="EMBL/GenBank/DDBJ databases">
        <title>Genomic Encyclopedia of Type Strains, Phase IV (KMG-IV): sequencing the most valuable type-strain genomes for metagenomic binning, comparative biology and taxonomic classification.</title>
        <authorList>
            <person name="Goeker M."/>
        </authorList>
    </citation>
    <scope>NUCLEOTIDE SEQUENCE [LARGE SCALE GENOMIC DNA]</scope>
    <source>
        <strain evidence="11 12">DSM 21600</strain>
    </source>
</reference>
<comment type="similarity">
    <text evidence="3">Belongs to the Nudix hydrolase family. NudC subfamily.</text>
</comment>
<dbReference type="NCBIfam" id="NF001299">
    <property type="entry name" value="PRK00241.1"/>
    <property type="match status" value="1"/>
</dbReference>
<comment type="caution">
    <text evidence="11">The sequence shown here is derived from an EMBL/GenBank/DDBJ whole genome shotgun (WGS) entry which is preliminary data.</text>
</comment>
<evidence type="ECO:0000259" key="10">
    <source>
        <dbReference type="PROSITE" id="PS51462"/>
    </source>
</evidence>
<sequence>MTTSIFDQNGPHPEPSDLTAFAQNDLDRRAEHRGETCLADAFKAEGSHAFAFAGDKIILKHDRQVLDPLFAPYELKALDPDPDNAVVLGYKANGEPRIAVPVGIDPDNLPELYKAAGARSIYRDGLMHEDVVGEIGQGFSFMHWMSRNRFCGRCGQPTEPQIGGYRRACTACDNVIFPRTDPVAIMLVIDEASDRCLLGRGPHFAAGMYSCLAGFIEPGETIENAVRRETLEESGVKVGTVRYHASQPWPMPHSLMIGCYGRAESVEIDFDTDELEDCRWFSRTETAEMLDRAIGEGQAAPPRGAIAHRLMRDWLEWD</sequence>
<dbReference type="Proteomes" id="UP000759443">
    <property type="component" value="Unassembled WGS sequence"/>
</dbReference>
<organism evidence="11 12">
    <name type="scientific">Rhizobium halophytocola</name>
    <dbReference type="NCBI Taxonomy" id="735519"/>
    <lineage>
        <taxon>Bacteria</taxon>
        <taxon>Pseudomonadati</taxon>
        <taxon>Pseudomonadota</taxon>
        <taxon>Alphaproteobacteria</taxon>
        <taxon>Hyphomicrobiales</taxon>
        <taxon>Rhizobiaceae</taxon>
        <taxon>Rhizobium/Agrobacterium group</taxon>
        <taxon>Rhizobium</taxon>
    </lineage>
</organism>
<dbReference type="InterPro" id="IPR050241">
    <property type="entry name" value="NAD-cap_RNA_hydrolase_NudC"/>
</dbReference>
<accession>A0ABS4E177</accession>
<dbReference type="SUPFAM" id="SSF55811">
    <property type="entry name" value="Nudix"/>
    <property type="match status" value="1"/>
</dbReference>
<dbReference type="RefSeq" id="WP_209946513.1">
    <property type="nucleotide sequence ID" value="NZ_JAGGJU010000008.1"/>
</dbReference>
<evidence type="ECO:0000256" key="6">
    <source>
        <dbReference type="ARBA" id="ARBA00022801"/>
    </source>
</evidence>
<keyword evidence="12" id="KW-1185">Reference proteome</keyword>
<dbReference type="InterPro" id="IPR049734">
    <property type="entry name" value="NudC-like_C"/>
</dbReference>
<name>A0ABS4E177_9HYPH</name>
<dbReference type="Pfam" id="PF00293">
    <property type="entry name" value="NUDIX"/>
    <property type="match status" value="1"/>
</dbReference>
<dbReference type="InterPro" id="IPR015376">
    <property type="entry name" value="Znr_NADH_PPase"/>
</dbReference>
<evidence type="ECO:0000256" key="4">
    <source>
        <dbReference type="ARBA" id="ARBA00012381"/>
    </source>
</evidence>
<evidence type="ECO:0000313" key="12">
    <source>
        <dbReference type="Proteomes" id="UP000759443"/>
    </source>
</evidence>
<dbReference type="Gene3D" id="3.90.79.20">
    <property type="match status" value="1"/>
</dbReference>
<dbReference type="InterPro" id="IPR020084">
    <property type="entry name" value="NUDIX_hydrolase_CS"/>
</dbReference>
<feature type="domain" description="Nudix hydrolase" evidence="10">
    <location>
        <begin position="178"/>
        <end position="312"/>
    </location>
</feature>
<keyword evidence="7" id="KW-0460">Magnesium</keyword>
<dbReference type="Pfam" id="PF09296">
    <property type="entry name" value="NUDIX-like"/>
    <property type="match status" value="1"/>
</dbReference>
<comment type="cofactor">
    <cofactor evidence="2">
        <name>Zn(2+)</name>
        <dbReference type="ChEBI" id="CHEBI:29105"/>
    </cofactor>
</comment>